<dbReference type="PANTHER" id="PTHR47169">
    <property type="entry name" value="OS01G0541250 PROTEIN"/>
    <property type="match status" value="1"/>
</dbReference>
<dbReference type="GO" id="GO:0003676">
    <property type="term" value="F:nucleic acid binding"/>
    <property type="evidence" value="ECO:0007669"/>
    <property type="project" value="InterPro"/>
</dbReference>
<dbReference type="PANTHER" id="PTHR47169:SF2">
    <property type="entry name" value="OS01G0541250 PROTEIN"/>
    <property type="match status" value="1"/>
</dbReference>
<gene>
    <name evidence="2" type="ORF">AaE_012645</name>
</gene>
<proteinExistence type="predicted"/>
<sequence length="665" mass="75601">MRAKKDLTDNDRTAILQQLLARMVDHKTLPRGALADVAVSFGVDRSTVCRIWHRAAVDLSDKFRPCQPVYSRYKGRSGRNLKHDSVAARLKLVPKARRTTFRSIAAAMSMPKSTLHDYYRRGIFVKYSSTVKPALMDSNKAIRLKWAIDHVHPVGPTDYTFDSMMDCVHVDEKWFFATRVHKSYYLATDEDPHHRTVKSKKFITKVMFLSAVARPRWDHDKDEWFDGKIGTWHFTERVPALRGSRNRPAGTMVTKPVSVTREVYTTMLLDNVIPAIKAKWPQGETKGVIIQQDNAMPHVPPSDSRIVAACIGGGWAMQVRFQPPNSPDLNVLDLGFFRALQSLQERNYSRNIGDIIAATDEAWQDVDMMTLNANFLTLQCCMQEVMRVEGDNCYKIPHMKKAKLAAVGMLPEVVCVDRDLFDDRCRLLSATDIDKKIDELALEVAQAMDMSEFSSQMEKLSVDGELEDDIDLDLALLLGIDQLLQLHLRQLFSDLSFSVWGNYFRTELVFGKVLPNEFLIQLPGTINNPDLNLSDVWARLEREYAQSSLDMSTTLYLEFITLPTKPFKCVSDLIKRMRSLQNHLNELYSKNIGVPLISEYQISQAVVAALPHEYFGSNVNQTTDGFKLSTIETLVKQVFSDKSSEAIANMSSKRPKREVHVNQAK</sequence>
<evidence type="ECO:0000313" key="2">
    <source>
        <dbReference type="EMBL" id="KAF0710109.1"/>
    </source>
</evidence>
<dbReference type="Proteomes" id="UP000469452">
    <property type="component" value="Unassembled WGS sequence"/>
</dbReference>
<feature type="domain" description="DUF7769" evidence="1">
    <location>
        <begin position="7"/>
        <end position="55"/>
    </location>
</feature>
<dbReference type="VEuPathDB" id="FungiDB:H257_07131"/>
<dbReference type="AlphaFoldDB" id="A0A6A4ZA66"/>
<feature type="non-terminal residue" evidence="2">
    <location>
        <position position="665"/>
    </location>
</feature>
<dbReference type="Pfam" id="PF24964">
    <property type="entry name" value="DUF7769"/>
    <property type="match status" value="1"/>
</dbReference>
<reference evidence="2 3" key="1">
    <citation type="submission" date="2019-06" db="EMBL/GenBank/DDBJ databases">
        <title>Genomics analysis of Aphanomyces spp. identifies a new class of oomycete effector associated with host adaptation.</title>
        <authorList>
            <person name="Gaulin E."/>
        </authorList>
    </citation>
    <scope>NUCLEOTIDE SEQUENCE [LARGE SCALE GENOMIC DNA]</scope>
    <source>
        <strain evidence="2 3">E</strain>
    </source>
</reference>
<dbReference type="EMBL" id="VJMI01018601">
    <property type="protein sequence ID" value="KAF0710109.1"/>
    <property type="molecule type" value="Genomic_DNA"/>
</dbReference>
<organism evidence="2 3">
    <name type="scientific">Aphanomyces astaci</name>
    <name type="common">Crayfish plague agent</name>
    <dbReference type="NCBI Taxonomy" id="112090"/>
    <lineage>
        <taxon>Eukaryota</taxon>
        <taxon>Sar</taxon>
        <taxon>Stramenopiles</taxon>
        <taxon>Oomycota</taxon>
        <taxon>Saprolegniomycetes</taxon>
        <taxon>Saprolegniales</taxon>
        <taxon>Verrucalvaceae</taxon>
        <taxon>Aphanomyces</taxon>
    </lineage>
</organism>
<dbReference type="Gene3D" id="3.30.420.10">
    <property type="entry name" value="Ribonuclease H-like superfamily/Ribonuclease H"/>
    <property type="match status" value="1"/>
</dbReference>
<comment type="caution">
    <text evidence="2">The sequence shown here is derived from an EMBL/GenBank/DDBJ whole genome shotgun (WGS) entry which is preliminary data.</text>
</comment>
<evidence type="ECO:0000313" key="3">
    <source>
        <dbReference type="Proteomes" id="UP000469452"/>
    </source>
</evidence>
<accession>A0A6A4ZA66</accession>
<protein>
    <recommendedName>
        <fullName evidence="1">DUF7769 domain-containing protein</fullName>
    </recommendedName>
</protein>
<dbReference type="InterPro" id="IPR056671">
    <property type="entry name" value="DUF7769"/>
</dbReference>
<evidence type="ECO:0000259" key="1">
    <source>
        <dbReference type="Pfam" id="PF24964"/>
    </source>
</evidence>
<name>A0A6A4ZA66_APHAT</name>
<dbReference type="InterPro" id="IPR036397">
    <property type="entry name" value="RNaseH_sf"/>
</dbReference>